<name>A0AAV2TCR5_CALDB</name>
<reference evidence="1" key="1">
    <citation type="submission" date="2024-06" db="EMBL/GenBank/DDBJ databases">
        <authorList>
            <person name="Liu X."/>
            <person name="Lenzi L."/>
            <person name="Haldenby T S."/>
            <person name="Uol C."/>
        </authorList>
    </citation>
    <scope>NUCLEOTIDE SEQUENCE</scope>
</reference>
<comment type="caution">
    <text evidence="1">The sequence shown here is derived from an EMBL/GenBank/DDBJ whole genome shotgun (WGS) entry which is preliminary data.</text>
</comment>
<organism evidence="1 2">
    <name type="scientific">Calicophoron daubneyi</name>
    <name type="common">Rumen fluke</name>
    <name type="synonym">Paramphistomum daubneyi</name>
    <dbReference type="NCBI Taxonomy" id="300641"/>
    <lineage>
        <taxon>Eukaryota</taxon>
        <taxon>Metazoa</taxon>
        <taxon>Spiralia</taxon>
        <taxon>Lophotrochozoa</taxon>
        <taxon>Platyhelminthes</taxon>
        <taxon>Trematoda</taxon>
        <taxon>Digenea</taxon>
        <taxon>Plagiorchiida</taxon>
        <taxon>Pronocephalata</taxon>
        <taxon>Paramphistomoidea</taxon>
        <taxon>Paramphistomidae</taxon>
        <taxon>Calicophoron</taxon>
    </lineage>
</organism>
<sequence>MPGKTASDIQAEREELKATLLRARSQIIGLPSADENVKKICQIEAEFEQHEHPKSWYGVKQIEVDVMLKRMLVSAEQENHDTVSECGKDSDEETMPTVDLHNQAEQKNAQAKASNNGNPTVPDPVDFLFYLLDYEKAIRGAFRKMWFTLVNKDGSSCIPKIPEITCSNEMFKLAKYLFRYQRNTLTCLDNLKMGLTYGTKPVDSQRVLGWGTNTPLITLLEQFKDATLKEQNYMNDTLKRGFSKMEEEVQFVRVSNAVEALKEYCHTIINEVDELHPELRRIAASWKK</sequence>
<evidence type="ECO:0000313" key="1">
    <source>
        <dbReference type="EMBL" id="CAL5134945.1"/>
    </source>
</evidence>
<dbReference type="AlphaFoldDB" id="A0AAV2TCR5"/>
<evidence type="ECO:0000313" key="2">
    <source>
        <dbReference type="Proteomes" id="UP001497525"/>
    </source>
</evidence>
<dbReference type="EMBL" id="CAXLJL010000234">
    <property type="protein sequence ID" value="CAL5134945.1"/>
    <property type="molecule type" value="Genomic_DNA"/>
</dbReference>
<gene>
    <name evidence="1" type="ORF">CDAUBV1_LOCUS9036</name>
</gene>
<protein>
    <submittedName>
        <fullName evidence="1">Uncharacterized protein</fullName>
    </submittedName>
</protein>
<accession>A0AAV2TCR5</accession>
<proteinExistence type="predicted"/>
<dbReference type="Proteomes" id="UP001497525">
    <property type="component" value="Unassembled WGS sequence"/>
</dbReference>